<keyword evidence="5 12" id="KW-0812">Transmembrane</keyword>
<dbReference type="GO" id="GO:1902495">
    <property type="term" value="C:transmembrane transporter complex"/>
    <property type="evidence" value="ECO:0007669"/>
    <property type="project" value="UniProtKB-ARBA"/>
</dbReference>
<dbReference type="GO" id="GO:0005886">
    <property type="term" value="C:plasma membrane"/>
    <property type="evidence" value="ECO:0007669"/>
    <property type="project" value="UniProtKB-SubCell"/>
</dbReference>
<keyword evidence="14" id="KW-0378">Hydrolase</keyword>
<evidence type="ECO:0000256" key="3">
    <source>
        <dbReference type="ARBA" id="ARBA00022475"/>
    </source>
</evidence>
<accession>A0AAJ3LUJ2</accession>
<dbReference type="InterPro" id="IPR027417">
    <property type="entry name" value="P-loop_NTPase"/>
</dbReference>
<protein>
    <submittedName>
        <fullName evidence="14">Macrolide export ATP-binding/permease protein</fullName>
        <ecNumber evidence="14">3.6.1.15</ecNumber>
        <ecNumber evidence="14">3.6.1.3</ecNumber>
        <ecNumber evidence="14">3.6.3.-</ecNumber>
    </submittedName>
</protein>
<dbReference type="GO" id="GO:0022857">
    <property type="term" value="F:transmembrane transporter activity"/>
    <property type="evidence" value="ECO:0007669"/>
    <property type="project" value="UniProtKB-ARBA"/>
</dbReference>
<evidence type="ECO:0000256" key="2">
    <source>
        <dbReference type="ARBA" id="ARBA00022448"/>
    </source>
</evidence>
<name>A0AAJ3LUJ2_PROHU</name>
<evidence type="ECO:0000256" key="5">
    <source>
        <dbReference type="ARBA" id="ARBA00022692"/>
    </source>
</evidence>
<keyword evidence="4" id="KW-0997">Cell inner membrane</keyword>
<evidence type="ECO:0000256" key="11">
    <source>
        <dbReference type="ARBA" id="ARBA00038388"/>
    </source>
</evidence>
<dbReference type="SMART" id="SM00382">
    <property type="entry name" value="AAA"/>
    <property type="match status" value="1"/>
</dbReference>
<keyword evidence="3" id="KW-1003">Cell membrane</keyword>
<sequence>MSALLELDSVSRLYTNGEQETVVLDKVSLKINAGEMVAIIGASGSGKSTLMNILGCLDKPSSGEYKVAGLSIETMESDQLAALRREHFGFIFQRYHLMAHLSAEQNVEIPAIYADKNKAQRKERAKALLTRLGLGDRVDYRPNQLSGGQQQRVSIARALMNGGEVILADEPTGALDSHSGKEVMSILKQLNEQGHTVIIVTHDPLIAKQASRIIEIQDGKIISDNHHQIDSSKKNKEVSTLKASNSSYISQVIGRFTQALDMAWRAMVVNKTRTLLTMLGIIIGIASVVTIIVIGDAAKSMVLADIKAIGSNTIDLYPGKDFGSDDPEDRQSLTIQDVYALKQQSYIQAVTPEVSFSTRLRKGNQDSPAQVAGVSDDYFTVYAMKFAQGRTFSTDMIQRQAQVVVIDENTRRRFFGTKKQVIGEQIIIRNIPTTIIGVISEQKSAFGNSKSLRVWVPYSTLNSRILNRAYLDSITVKAREGYDANIAEQQIIRLLTVRHGKKDFFTYNIDSLLKAAEKTTHTMQLFLTLVAVISLIVGGIGVMNIMLVSVTERTREIGIRMAVGARATDVMQQFLIESVLVCLVGGLIGIGLSFGIAMIASYLLPNWDFIFQPIALISAFACSTAIGVIFGFLPARSAARMNPIDALARE</sequence>
<evidence type="ECO:0000256" key="1">
    <source>
        <dbReference type="ARBA" id="ARBA00004429"/>
    </source>
</evidence>
<dbReference type="Pfam" id="PF02687">
    <property type="entry name" value="FtsX"/>
    <property type="match status" value="1"/>
</dbReference>
<dbReference type="EC" id="3.6.3.-" evidence="14"/>
<reference evidence="14 15" key="1">
    <citation type="submission" date="2016-04" db="EMBL/GenBank/DDBJ databases">
        <title>ATOL: Assembling a taxonomically balanced genome-scale reconstruction of the evolutionary history of the Enterobacteriaceae.</title>
        <authorList>
            <person name="Plunkett G.III."/>
            <person name="Neeno-Eckwall E.C."/>
            <person name="Glasner J.D."/>
            <person name="Perna N.T."/>
        </authorList>
    </citation>
    <scope>NUCLEOTIDE SEQUENCE [LARGE SCALE GENOMIC DNA]</scope>
    <source>
        <strain evidence="14 15">ATCC 700826</strain>
    </source>
</reference>
<dbReference type="CDD" id="cd03255">
    <property type="entry name" value="ABC_MJ0796_LolCDE_FtsE"/>
    <property type="match status" value="1"/>
</dbReference>
<proteinExistence type="inferred from homology"/>
<dbReference type="RefSeq" id="WP_064719479.1">
    <property type="nucleotide sequence ID" value="NZ_LXEV01000020.1"/>
</dbReference>
<dbReference type="Pfam" id="PF12704">
    <property type="entry name" value="MacB_PCD"/>
    <property type="match status" value="1"/>
</dbReference>
<feature type="transmembrane region" description="Helical" evidence="12">
    <location>
        <begin position="525"/>
        <end position="550"/>
    </location>
</feature>
<evidence type="ECO:0000256" key="6">
    <source>
        <dbReference type="ARBA" id="ARBA00022741"/>
    </source>
</evidence>
<dbReference type="SUPFAM" id="SSF52540">
    <property type="entry name" value="P-loop containing nucleoside triphosphate hydrolases"/>
    <property type="match status" value="1"/>
</dbReference>
<feature type="domain" description="ABC transporter" evidence="13">
    <location>
        <begin position="5"/>
        <end position="243"/>
    </location>
</feature>
<keyword evidence="6" id="KW-0547">Nucleotide-binding</keyword>
<comment type="caution">
    <text evidence="14">The sequence shown here is derived from an EMBL/GenBank/DDBJ whole genome shotgun (WGS) entry which is preliminary data.</text>
</comment>
<dbReference type="PANTHER" id="PTHR30572:SF7">
    <property type="entry name" value="MACROLIDE EXPORT ATP-BINDING_PERMEASE PROTEIN MACB"/>
    <property type="match status" value="1"/>
</dbReference>
<dbReference type="GO" id="GO:0005524">
    <property type="term" value="F:ATP binding"/>
    <property type="evidence" value="ECO:0007669"/>
    <property type="project" value="UniProtKB-KW"/>
</dbReference>
<dbReference type="NCBIfam" id="NF007826">
    <property type="entry name" value="PRK10535.1"/>
    <property type="match status" value="1"/>
</dbReference>
<keyword evidence="9 12" id="KW-1133">Transmembrane helix</keyword>
<feature type="transmembrane region" description="Helical" evidence="12">
    <location>
        <begin position="275"/>
        <end position="295"/>
    </location>
</feature>
<dbReference type="InterPro" id="IPR003838">
    <property type="entry name" value="ABC3_permease_C"/>
</dbReference>
<evidence type="ECO:0000313" key="15">
    <source>
        <dbReference type="Proteomes" id="UP000078250"/>
    </source>
</evidence>
<feature type="transmembrane region" description="Helical" evidence="12">
    <location>
        <begin position="579"/>
        <end position="604"/>
    </location>
</feature>
<keyword evidence="15" id="KW-1185">Reference proteome</keyword>
<evidence type="ECO:0000256" key="8">
    <source>
        <dbReference type="ARBA" id="ARBA00022967"/>
    </source>
</evidence>
<keyword evidence="10 12" id="KW-0472">Membrane</keyword>
<dbReference type="Pfam" id="PF00005">
    <property type="entry name" value="ABC_tran"/>
    <property type="match status" value="1"/>
</dbReference>
<evidence type="ECO:0000256" key="9">
    <source>
        <dbReference type="ARBA" id="ARBA00022989"/>
    </source>
</evidence>
<dbReference type="PANTHER" id="PTHR30572">
    <property type="entry name" value="MEMBRANE COMPONENT OF TRANSPORTER-RELATED"/>
    <property type="match status" value="1"/>
</dbReference>
<keyword evidence="8" id="KW-1278">Translocase</keyword>
<organism evidence="14 15">
    <name type="scientific">Proteus hauseri ATCC 700826</name>
    <dbReference type="NCBI Taxonomy" id="1354271"/>
    <lineage>
        <taxon>Bacteria</taxon>
        <taxon>Pseudomonadati</taxon>
        <taxon>Pseudomonadota</taxon>
        <taxon>Gammaproteobacteria</taxon>
        <taxon>Enterobacterales</taxon>
        <taxon>Morganellaceae</taxon>
        <taxon>Proteus</taxon>
    </lineage>
</organism>
<evidence type="ECO:0000256" key="12">
    <source>
        <dbReference type="SAM" id="Phobius"/>
    </source>
</evidence>
<gene>
    <name evidence="14" type="ORF">M997_1487</name>
</gene>
<dbReference type="InterPro" id="IPR050250">
    <property type="entry name" value="Macrolide_Exporter_MacB"/>
</dbReference>
<dbReference type="PROSITE" id="PS00211">
    <property type="entry name" value="ABC_TRANSPORTER_1"/>
    <property type="match status" value="1"/>
</dbReference>
<dbReference type="EMBL" id="LXEV01000020">
    <property type="protein sequence ID" value="OAT47409.1"/>
    <property type="molecule type" value="Genomic_DNA"/>
</dbReference>
<dbReference type="InterPro" id="IPR017911">
    <property type="entry name" value="MacB-like_ATP-bd"/>
</dbReference>
<dbReference type="Gene3D" id="3.40.50.300">
    <property type="entry name" value="P-loop containing nucleotide triphosphate hydrolases"/>
    <property type="match status" value="1"/>
</dbReference>
<dbReference type="InterPro" id="IPR003439">
    <property type="entry name" value="ABC_transporter-like_ATP-bd"/>
</dbReference>
<dbReference type="AlphaFoldDB" id="A0AAJ3LUJ2"/>
<evidence type="ECO:0000259" key="13">
    <source>
        <dbReference type="PROSITE" id="PS50893"/>
    </source>
</evidence>
<evidence type="ECO:0000256" key="7">
    <source>
        <dbReference type="ARBA" id="ARBA00022840"/>
    </source>
</evidence>
<evidence type="ECO:0000313" key="14">
    <source>
        <dbReference type="EMBL" id="OAT47409.1"/>
    </source>
</evidence>
<comment type="subcellular location">
    <subcellularLocation>
        <location evidence="1">Cell inner membrane</location>
        <topology evidence="1">Multi-pass membrane protein</topology>
    </subcellularLocation>
</comment>
<dbReference type="InterPro" id="IPR003593">
    <property type="entry name" value="AAA+_ATPase"/>
</dbReference>
<dbReference type="GO" id="GO:0016887">
    <property type="term" value="F:ATP hydrolysis activity"/>
    <property type="evidence" value="ECO:0007669"/>
    <property type="project" value="InterPro"/>
</dbReference>
<dbReference type="EC" id="3.6.1.3" evidence="14"/>
<dbReference type="PROSITE" id="PS50893">
    <property type="entry name" value="ABC_TRANSPORTER_2"/>
    <property type="match status" value="1"/>
</dbReference>
<dbReference type="InterPro" id="IPR017871">
    <property type="entry name" value="ABC_transporter-like_CS"/>
</dbReference>
<dbReference type="Proteomes" id="UP000078250">
    <property type="component" value="Unassembled WGS sequence"/>
</dbReference>
<evidence type="ECO:0000256" key="10">
    <source>
        <dbReference type="ARBA" id="ARBA00023136"/>
    </source>
</evidence>
<keyword evidence="2" id="KW-0813">Transport</keyword>
<keyword evidence="7 14" id="KW-0067">ATP-binding</keyword>
<feature type="transmembrane region" description="Helical" evidence="12">
    <location>
        <begin position="610"/>
        <end position="633"/>
    </location>
</feature>
<comment type="similarity">
    <text evidence="11">Belongs to the ABC transporter superfamily. Macrolide exporter (TC 3.A.1.122) family.</text>
</comment>
<dbReference type="EC" id="3.6.1.15" evidence="14"/>
<dbReference type="InterPro" id="IPR025857">
    <property type="entry name" value="MacB_PCD"/>
</dbReference>
<evidence type="ECO:0000256" key="4">
    <source>
        <dbReference type="ARBA" id="ARBA00022519"/>
    </source>
</evidence>
<dbReference type="FunFam" id="3.40.50.300:FF:000032">
    <property type="entry name" value="Export ABC transporter ATP-binding protein"/>
    <property type="match status" value="1"/>
</dbReference>